<protein>
    <submittedName>
        <fullName evidence="3">WYL domain-containing protein</fullName>
    </submittedName>
</protein>
<proteinExistence type="predicted"/>
<dbReference type="PROSITE" id="PS52050">
    <property type="entry name" value="WYL"/>
    <property type="match status" value="1"/>
</dbReference>
<comment type="caution">
    <text evidence="3">The sequence shown here is derived from an EMBL/GenBank/DDBJ whole genome shotgun (WGS) entry which is preliminary data.</text>
</comment>
<dbReference type="PANTHER" id="PTHR34580:SF9">
    <property type="entry name" value="SLL5097 PROTEIN"/>
    <property type="match status" value="1"/>
</dbReference>
<evidence type="ECO:0000259" key="2">
    <source>
        <dbReference type="Pfam" id="PF25583"/>
    </source>
</evidence>
<keyword evidence="4" id="KW-1185">Reference proteome</keyword>
<dbReference type="RefSeq" id="WP_223929940.1">
    <property type="nucleotide sequence ID" value="NZ_BPTU01000006.1"/>
</dbReference>
<organism evidence="3 4">
    <name type="scientific">Prevotella lacticifex</name>
    <dbReference type="NCBI Taxonomy" id="2854755"/>
    <lineage>
        <taxon>Bacteria</taxon>
        <taxon>Pseudomonadati</taxon>
        <taxon>Bacteroidota</taxon>
        <taxon>Bacteroidia</taxon>
        <taxon>Bacteroidales</taxon>
        <taxon>Prevotellaceae</taxon>
        <taxon>Prevotella</taxon>
    </lineage>
</organism>
<dbReference type="InterPro" id="IPR051534">
    <property type="entry name" value="CBASS_pafABC_assoc_protein"/>
</dbReference>
<feature type="domain" description="WCX" evidence="2">
    <location>
        <begin position="219"/>
        <end position="292"/>
    </location>
</feature>
<evidence type="ECO:0000313" key="4">
    <source>
        <dbReference type="Proteomes" id="UP000825483"/>
    </source>
</evidence>
<gene>
    <name evidence="3" type="ORF">PRLR5076_05270</name>
</gene>
<dbReference type="InterPro" id="IPR026881">
    <property type="entry name" value="WYL_dom"/>
</dbReference>
<reference evidence="3" key="1">
    <citation type="journal article" date="2022" name="Int. J. Syst. Evol. Microbiol.">
        <title>Prevotella lacticifex sp. nov., isolated from the rumen of cows.</title>
        <authorList>
            <person name="Shinkai T."/>
            <person name="Ikeyama N."/>
            <person name="Kumagai M."/>
            <person name="Ohmori H."/>
            <person name="Sakamoto M."/>
            <person name="Ohkuma M."/>
            <person name="Mitsumori M."/>
        </authorList>
    </citation>
    <scope>NUCLEOTIDE SEQUENCE</scope>
    <source>
        <strain evidence="3">R5076</strain>
    </source>
</reference>
<dbReference type="PANTHER" id="PTHR34580">
    <property type="match status" value="1"/>
</dbReference>
<dbReference type="Pfam" id="PF13280">
    <property type="entry name" value="WYL"/>
    <property type="match status" value="1"/>
</dbReference>
<dbReference type="Proteomes" id="UP000825483">
    <property type="component" value="Unassembled WGS sequence"/>
</dbReference>
<evidence type="ECO:0000313" key="3">
    <source>
        <dbReference type="EMBL" id="GJG57676.1"/>
    </source>
</evidence>
<sequence>MNRPVKRQLWLLNTLLRYKKLSFKELQSKWKDSYLNDDDSELSLRTFHGHKDAIEELFPVKIECDVADGYRYYVVKTSPKEQDSMLEWMLNSFNIADIVGDAKNMHDRILLEEIPGGTEYLKDIISALKDNNELHLIYQSYKHPEPYDCHFQPYAMKVVRQRWYILGYLIESNGIRTIALDRIQFLETTKKKFTVPKDFSAKDYFMNSVGIWVNEEDKPQKVVIRSSPVMADYLRSLPLHWSQKEIKATDKYVDFEYKLNINHELVLKILGKGKSVEVLEPSSLRAQIKIELNSLNHTYNYEQRNC</sequence>
<dbReference type="EMBL" id="BPUB01000001">
    <property type="protein sequence ID" value="GJG57676.1"/>
    <property type="molecule type" value="Genomic_DNA"/>
</dbReference>
<name>A0A9R1C7Y5_9BACT</name>
<dbReference type="InterPro" id="IPR057727">
    <property type="entry name" value="WCX_dom"/>
</dbReference>
<dbReference type="AlphaFoldDB" id="A0A9R1C7Y5"/>
<feature type="domain" description="WYL" evidence="1">
    <location>
        <begin position="119"/>
        <end position="185"/>
    </location>
</feature>
<evidence type="ECO:0000259" key="1">
    <source>
        <dbReference type="Pfam" id="PF13280"/>
    </source>
</evidence>
<dbReference type="Pfam" id="PF25583">
    <property type="entry name" value="WCX"/>
    <property type="match status" value="1"/>
</dbReference>
<accession>A0A9R1C7Y5</accession>
<dbReference type="GeneID" id="72468578"/>